<dbReference type="GO" id="GO:0016787">
    <property type="term" value="F:hydrolase activity"/>
    <property type="evidence" value="ECO:0007669"/>
    <property type="project" value="UniProtKB-KW"/>
</dbReference>
<proteinExistence type="inferred from homology"/>
<dbReference type="Proteomes" id="UP000191554">
    <property type="component" value="Unassembled WGS sequence"/>
</dbReference>
<dbReference type="EMBL" id="MZGX01000003">
    <property type="protein sequence ID" value="OPX45630.1"/>
    <property type="molecule type" value="Genomic_DNA"/>
</dbReference>
<evidence type="ECO:0000313" key="12">
    <source>
        <dbReference type="Proteomes" id="UP000191554"/>
    </source>
</evidence>
<dbReference type="PANTHER" id="PTHR47963:SF7">
    <property type="entry name" value="ATP-DEPENDENT RNA HELICASE YFML-RELATED"/>
    <property type="match status" value="1"/>
</dbReference>
<dbReference type="GO" id="GO:0033592">
    <property type="term" value="F:RNA strand annealing activity"/>
    <property type="evidence" value="ECO:0007669"/>
    <property type="project" value="TreeGrafter"/>
</dbReference>
<dbReference type="STRING" id="48256.CLHUN_05670"/>
<dbReference type="PROSITE" id="PS51195">
    <property type="entry name" value="Q_MOTIF"/>
    <property type="match status" value="1"/>
</dbReference>
<dbReference type="EC" id="3.6.4.13" evidence="11"/>
<dbReference type="InterPro" id="IPR014014">
    <property type="entry name" value="RNA_helicase_DEAD_Q_motif"/>
</dbReference>
<evidence type="ECO:0000256" key="6">
    <source>
        <dbReference type="RuleBase" id="RU000492"/>
    </source>
</evidence>
<evidence type="ECO:0000259" key="10">
    <source>
        <dbReference type="PROSITE" id="PS51195"/>
    </source>
</evidence>
<dbReference type="InterPro" id="IPR044742">
    <property type="entry name" value="DEAD/DEAH_RhlB"/>
</dbReference>
<dbReference type="GO" id="GO:0003724">
    <property type="term" value="F:RNA helicase activity"/>
    <property type="evidence" value="ECO:0007669"/>
    <property type="project" value="UniProtKB-EC"/>
</dbReference>
<sequence>MEQTFENLQINKSLIEAMKLADITKPTEIQQMAIPAAQKNLDIIFQSETGTGKTLAYLLPLFEKLDTGKKEMQALVLVPTHELAIQVIRVIEMLSLNSDLKATSTPVIGDVNITRQVDKLRTKPHIIVGTAGRILELIQKKKISAHTIKTIIIDEADRLLDDSNQEAIKAVIKTTLKERQIIMCSASIPARTIERAKPLMKEPHIIKSKTAVEVPDTIDHLYFVAEEREKIEVLRKLVRIINPPKAIAFFGNAGDILEATEKLKYHKLRADGLHGSNIKSDRKKTMDDFKSGRLQLLIASDVAARGLDIEGVTHIFNINIPERSMEYLHRAGRTGRNGSAGTTISIVSEKELPLVKQFEKELRISIIPKSMYNGVIVEYRKENKKFDTTSEYTPPKYRKNGKTENTEDRNEMDKALKDGPGERSLKRNSREGRPDRKYKAQGNRPYDKDKSEFRTDKEGIREGNGKREKRFAGNGDKPQYRGNKSTADGKQYERDGRPSDKKFSDKQPGDKKFGDKKFGDKKFGDKKFGDKKFGDKKFGDKKFGDKKFGDKKFGDKKFGDKKFGDKKFGDKKFGDKKFGDKKFGDEKPGDKKFGDKKFGDKKFGDKKFGDKKFGDKKFGDKKFGRTETSGKKSEQEGNKETFQGNGGKQIKIKFADKPPKNLKPWDRKPQSGQRKSKK</sequence>
<reference evidence="11 12" key="1">
    <citation type="submission" date="2017-03" db="EMBL/GenBank/DDBJ databases">
        <title>Genome sequence of Clostridium hungatei DSM 14427.</title>
        <authorList>
            <person name="Poehlein A."/>
            <person name="Daniel R."/>
        </authorList>
    </citation>
    <scope>NUCLEOTIDE SEQUENCE [LARGE SCALE GENOMIC DNA]</scope>
    <source>
        <strain evidence="11 12">DSM 14427</strain>
    </source>
</reference>
<dbReference type="CDD" id="cd00268">
    <property type="entry name" value="DEADc"/>
    <property type="match status" value="1"/>
</dbReference>
<evidence type="ECO:0000256" key="2">
    <source>
        <dbReference type="ARBA" id="ARBA00022801"/>
    </source>
</evidence>
<dbReference type="SMART" id="SM00487">
    <property type="entry name" value="DEXDc"/>
    <property type="match status" value="1"/>
</dbReference>
<dbReference type="PROSITE" id="PS51192">
    <property type="entry name" value="HELICASE_ATP_BIND_1"/>
    <property type="match status" value="1"/>
</dbReference>
<dbReference type="InterPro" id="IPR001650">
    <property type="entry name" value="Helicase_C-like"/>
</dbReference>
<dbReference type="GO" id="GO:0005524">
    <property type="term" value="F:ATP binding"/>
    <property type="evidence" value="ECO:0007669"/>
    <property type="project" value="UniProtKB-KW"/>
</dbReference>
<organism evidence="11 12">
    <name type="scientific">Ruminiclostridium hungatei</name>
    <name type="common">Clostridium hungatei</name>
    <dbReference type="NCBI Taxonomy" id="48256"/>
    <lineage>
        <taxon>Bacteria</taxon>
        <taxon>Bacillati</taxon>
        <taxon>Bacillota</taxon>
        <taxon>Clostridia</taxon>
        <taxon>Eubacteriales</taxon>
        <taxon>Oscillospiraceae</taxon>
        <taxon>Ruminiclostridium</taxon>
    </lineage>
</organism>
<evidence type="ECO:0000256" key="7">
    <source>
        <dbReference type="SAM" id="MobiDB-lite"/>
    </source>
</evidence>
<feature type="domain" description="DEAD-box RNA helicase Q" evidence="10">
    <location>
        <begin position="3"/>
        <end position="31"/>
    </location>
</feature>
<dbReference type="RefSeq" id="WP_207559130.1">
    <property type="nucleotide sequence ID" value="NZ_MZGX01000003.1"/>
</dbReference>
<evidence type="ECO:0000259" key="9">
    <source>
        <dbReference type="PROSITE" id="PS51194"/>
    </source>
</evidence>
<gene>
    <name evidence="11" type="primary">cshA_1</name>
    <name evidence="11" type="ORF">CLHUN_05670</name>
</gene>
<dbReference type="GO" id="GO:0005829">
    <property type="term" value="C:cytosol"/>
    <property type="evidence" value="ECO:0007669"/>
    <property type="project" value="TreeGrafter"/>
</dbReference>
<keyword evidence="4 6" id="KW-0067">ATP-binding</keyword>
<feature type="compositionally biased region" description="Basic and acidic residues" evidence="7">
    <location>
        <begin position="401"/>
        <end position="438"/>
    </location>
</feature>
<dbReference type="InterPro" id="IPR050547">
    <property type="entry name" value="DEAD_box_RNA_helicases"/>
</dbReference>
<dbReference type="SMART" id="SM00490">
    <property type="entry name" value="HELICc"/>
    <property type="match status" value="1"/>
</dbReference>
<feature type="domain" description="Helicase ATP-binding" evidence="8">
    <location>
        <begin position="34"/>
        <end position="206"/>
    </location>
</feature>
<dbReference type="PANTHER" id="PTHR47963">
    <property type="entry name" value="DEAD-BOX ATP-DEPENDENT RNA HELICASE 47, MITOCHONDRIAL"/>
    <property type="match status" value="1"/>
</dbReference>
<name>A0A1V4SP51_RUMHU</name>
<dbReference type="InterPro" id="IPR011545">
    <property type="entry name" value="DEAD/DEAH_box_helicase_dom"/>
</dbReference>
<dbReference type="PROSITE" id="PS51194">
    <property type="entry name" value="HELICASE_CTER"/>
    <property type="match status" value="1"/>
</dbReference>
<evidence type="ECO:0000256" key="3">
    <source>
        <dbReference type="ARBA" id="ARBA00022806"/>
    </source>
</evidence>
<accession>A0A1V4SP51</accession>
<evidence type="ECO:0000256" key="1">
    <source>
        <dbReference type="ARBA" id="ARBA00022741"/>
    </source>
</evidence>
<keyword evidence="3 6" id="KW-0347">Helicase</keyword>
<dbReference type="SUPFAM" id="SSF52540">
    <property type="entry name" value="P-loop containing nucleoside triphosphate hydrolases"/>
    <property type="match status" value="1"/>
</dbReference>
<dbReference type="InterPro" id="IPR014001">
    <property type="entry name" value="Helicase_ATP-bd"/>
</dbReference>
<protein>
    <submittedName>
        <fullName evidence="11">DEAD-box ATP-dependent RNA helicase CshA</fullName>
        <ecNumber evidence="11">3.6.4.13</ecNumber>
    </submittedName>
</protein>
<dbReference type="GO" id="GO:0005840">
    <property type="term" value="C:ribosome"/>
    <property type="evidence" value="ECO:0007669"/>
    <property type="project" value="TreeGrafter"/>
</dbReference>
<dbReference type="InterPro" id="IPR000629">
    <property type="entry name" value="RNA-helicase_DEAD-box_CS"/>
</dbReference>
<evidence type="ECO:0000256" key="5">
    <source>
        <dbReference type="PROSITE-ProRule" id="PRU00552"/>
    </source>
</evidence>
<comment type="caution">
    <text evidence="11">The sequence shown here is derived from an EMBL/GenBank/DDBJ whole genome shotgun (WGS) entry which is preliminary data.</text>
</comment>
<evidence type="ECO:0000259" key="8">
    <source>
        <dbReference type="PROSITE" id="PS51192"/>
    </source>
</evidence>
<feature type="compositionally biased region" description="Basic and acidic residues" evidence="7">
    <location>
        <begin position="445"/>
        <end position="466"/>
    </location>
</feature>
<dbReference type="AlphaFoldDB" id="A0A1V4SP51"/>
<keyword evidence="1 6" id="KW-0547">Nucleotide-binding</keyword>
<feature type="compositionally biased region" description="Basic and acidic residues" evidence="7">
    <location>
        <begin position="653"/>
        <end position="669"/>
    </location>
</feature>
<dbReference type="CDD" id="cd18787">
    <property type="entry name" value="SF2_C_DEAD"/>
    <property type="match status" value="1"/>
</dbReference>
<dbReference type="Gene3D" id="3.40.50.300">
    <property type="entry name" value="P-loop containing nucleotide triphosphate hydrolases"/>
    <property type="match status" value="2"/>
</dbReference>
<feature type="compositionally biased region" description="Basic and acidic residues" evidence="7">
    <location>
        <begin position="490"/>
        <end position="639"/>
    </location>
</feature>
<evidence type="ECO:0000256" key="4">
    <source>
        <dbReference type="ARBA" id="ARBA00022840"/>
    </source>
</evidence>
<dbReference type="InterPro" id="IPR027417">
    <property type="entry name" value="P-loop_NTPase"/>
</dbReference>
<dbReference type="GO" id="GO:0009409">
    <property type="term" value="P:response to cold"/>
    <property type="evidence" value="ECO:0007669"/>
    <property type="project" value="TreeGrafter"/>
</dbReference>
<dbReference type="Pfam" id="PF00270">
    <property type="entry name" value="DEAD"/>
    <property type="match status" value="1"/>
</dbReference>
<feature type="short sequence motif" description="Q motif" evidence="5">
    <location>
        <begin position="3"/>
        <end position="31"/>
    </location>
</feature>
<keyword evidence="2 6" id="KW-0378">Hydrolase</keyword>
<keyword evidence="12" id="KW-1185">Reference proteome</keyword>
<feature type="region of interest" description="Disordered" evidence="7">
    <location>
        <begin position="388"/>
        <end position="678"/>
    </location>
</feature>
<feature type="domain" description="Helicase C-terminal" evidence="9">
    <location>
        <begin position="217"/>
        <end position="383"/>
    </location>
</feature>
<comment type="similarity">
    <text evidence="6">Belongs to the DEAD box helicase family.</text>
</comment>
<dbReference type="PROSITE" id="PS00039">
    <property type="entry name" value="DEAD_ATP_HELICASE"/>
    <property type="match status" value="1"/>
</dbReference>
<dbReference type="Pfam" id="PF00271">
    <property type="entry name" value="Helicase_C"/>
    <property type="match status" value="1"/>
</dbReference>
<evidence type="ECO:0000313" key="11">
    <source>
        <dbReference type="EMBL" id="OPX45630.1"/>
    </source>
</evidence>